<reference evidence="2" key="1">
    <citation type="submission" date="2023-03" db="EMBL/GenBank/DDBJ databases">
        <title>Massive genome expansion in bonnet fungi (Mycena s.s.) driven by repeated elements and novel gene families across ecological guilds.</title>
        <authorList>
            <consortium name="Lawrence Berkeley National Laboratory"/>
            <person name="Harder C.B."/>
            <person name="Miyauchi S."/>
            <person name="Viragh M."/>
            <person name="Kuo A."/>
            <person name="Thoen E."/>
            <person name="Andreopoulos B."/>
            <person name="Lu D."/>
            <person name="Skrede I."/>
            <person name="Drula E."/>
            <person name="Henrissat B."/>
            <person name="Morin E."/>
            <person name="Kohler A."/>
            <person name="Barry K."/>
            <person name="LaButti K."/>
            <person name="Morin E."/>
            <person name="Salamov A."/>
            <person name="Lipzen A."/>
            <person name="Mereny Z."/>
            <person name="Hegedus B."/>
            <person name="Baldrian P."/>
            <person name="Stursova M."/>
            <person name="Weitz H."/>
            <person name="Taylor A."/>
            <person name="Grigoriev I.V."/>
            <person name="Nagy L.G."/>
            <person name="Martin F."/>
            <person name="Kauserud H."/>
        </authorList>
    </citation>
    <scope>NUCLEOTIDE SEQUENCE</scope>
    <source>
        <strain evidence="2">9144</strain>
    </source>
</reference>
<comment type="caution">
    <text evidence="2">The sequence shown here is derived from an EMBL/GenBank/DDBJ whole genome shotgun (WGS) entry which is preliminary data.</text>
</comment>
<feature type="region of interest" description="Disordered" evidence="1">
    <location>
        <begin position="55"/>
        <end position="77"/>
    </location>
</feature>
<evidence type="ECO:0000313" key="2">
    <source>
        <dbReference type="EMBL" id="KAJ7205770.1"/>
    </source>
</evidence>
<keyword evidence="3" id="KW-1185">Reference proteome</keyword>
<feature type="region of interest" description="Disordered" evidence="1">
    <location>
        <begin position="133"/>
        <end position="158"/>
    </location>
</feature>
<feature type="compositionally biased region" description="Basic residues" evidence="1">
    <location>
        <begin position="136"/>
        <end position="149"/>
    </location>
</feature>
<gene>
    <name evidence="2" type="ORF">GGX14DRAFT_397468</name>
</gene>
<accession>A0AAD6V871</accession>
<sequence>MASHSWTSPLPLLRAGESDASMVQRQQDPGLYRGRMIAALRQVWTKWTLPGHWHDSDTEVRTPGPSSPASPGHTVVNSARTKSMRLCDGLIKREDVVGCRSHVLHAAPPARDVEPVAEEDRHAENPGAMLAVSARRAPRPPRHATRRPLPKGSGNQCHGLIRHLNRQSRIPTRRARITGHLKTPRVSALSTPVEGRPGLLKRANRSWMVAISATGRPHAYRGRDRLGTATTQTASHRPQYDHHRSLASNVDVLKPITTPLSLYGSLHSGKPEFKSCRVTAGPKRA</sequence>
<dbReference type="EMBL" id="JARJCW010000042">
    <property type="protein sequence ID" value="KAJ7205770.1"/>
    <property type="molecule type" value="Genomic_DNA"/>
</dbReference>
<proteinExistence type="predicted"/>
<protein>
    <submittedName>
        <fullName evidence="2">Uncharacterized protein</fullName>
    </submittedName>
</protein>
<dbReference type="AlphaFoldDB" id="A0AAD6V871"/>
<dbReference type="Proteomes" id="UP001219525">
    <property type="component" value="Unassembled WGS sequence"/>
</dbReference>
<evidence type="ECO:0000313" key="3">
    <source>
        <dbReference type="Proteomes" id="UP001219525"/>
    </source>
</evidence>
<name>A0AAD6V871_9AGAR</name>
<evidence type="ECO:0000256" key="1">
    <source>
        <dbReference type="SAM" id="MobiDB-lite"/>
    </source>
</evidence>
<organism evidence="2 3">
    <name type="scientific">Mycena pura</name>
    <dbReference type="NCBI Taxonomy" id="153505"/>
    <lineage>
        <taxon>Eukaryota</taxon>
        <taxon>Fungi</taxon>
        <taxon>Dikarya</taxon>
        <taxon>Basidiomycota</taxon>
        <taxon>Agaricomycotina</taxon>
        <taxon>Agaricomycetes</taxon>
        <taxon>Agaricomycetidae</taxon>
        <taxon>Agaricales</taxon>
        <taxon>Marasmiineae</taxon>
        <taxon>Mycenaceae</taxon>
        <taxon>Mycena</taxon>
    </lineage>
</organism>